<name>A0ACB5R9Z1_9CLOT</name>
<dbReference type="EMBL" id="BROD01000001">
    <property type="protein sequence ID" value="GKX65856.1"/>
    <property type="molecule type" value="Genomic_DNA"/>
</dbReference>
<dbReference type="Proteomes" id="UP001058074">
    <property type="component" value="Unassembled WGS sequence"/>
</dbReference>
<protein>
    <submittedName>
        <fullName evidence="1">Uncharacterized protein</fullName>
    </submittedName>
</protein>
<reference evidence="1" key="1">
    <citation type="journal article" date="2025" name="Int. J. Syst. Evol. Microbiol.">
        <title>Inconstantimicrobium mannanitabidum sp. nov., a novel member of the family Clostridiaceae isolated from anoxic soil under the treatment of reductive soil disinfestation.</title>
        <authorList>
            <person name="Ueki A."/>
            <person name="Tonouchi A."/>
            <person name="Honma S."/>
            <person name="Kaku N."/>
            <person name="Ueki K."/>
        </authorList>
    </citation>
    <scope>NUCLEOTIDE SEQUENCE</scope>
    <source>
        <strain evidence="1">TW13</strain>
    </source>
</reference>
<sequence length="43" mass="4506">MKRTKKIVITLGLVFALAIPVTTTLVAIGGGSLPPIITIAFLR</sequence>
<evidence type="ECO:0000313" key="1">
    <source>
        <dbReference type="EMBL" id="GKX65856.1"/>
    </source>
</evidence>
<evidence type="ECO:0000313" key="2">
    <source>
        <dbReference type="Proteomes" id="UP001058074"/>
    </source>
</evidence>
<proteinExistence type="predicted"/>
<accession>A0ACB5R9Z1</accession>
<organism evidence="1 2">
    <name type="scientific">Inconstantimicrobium mannanitabidum</name>
    <dbReference type="NCBI Taxonomy" id="1604901"/>
    <lineage>
        <taxon>Bacteria</taxon>
        <taxon>Bacillati</taxon>
        <taxon>Bacillota</taxon>
        <taxon>Clostridia</taxon>
        <taxon>Eubacteriales</taxon>
        <taxon>Clostridiaceae</taxon>
        <taxon>Inconstantimicrobium</taxon>
    </lineage>
</organism>
<gene>
    <name evidence="1" type="ORF">rsdtw13_11140</name>
</gene>
<comment type="caution">
    <text evidence="1">The sequence shown here is derived from an EMBL/GenBank/DDBJ whole genome shotgun (WGS) entry which is preliminary data.</text>
</comment>
<keyword evidence="2" id="KW-1185">Reference proteome</keyword>